<evidence type="ECO:0000256" key="6">
    <source>
        <dbReference type="ARBA" id="ARBA00023065"/>
    </source>
</evidence>
<evidence type="ECO:0000256" key="12">
    <source>
        <dbReference type="SAM" id="SignalP"/>
    </source>
</evidence>
<dbReference type="GO" id="GO:0015385">
    <property type="term" value="F:sodium:proton antiporter activity"/>
    <property type="evidence" value="ECO:0007669"/>
    <property type="project" value="InterPro"/>
</dbReference>
<evidence type="ECO:0000259" key="13">
    <source>
        <dbReference type="Pfam" id="PF00999"/>
    </source>
</evidence>
<accession>A0A7E4UME5</accession>
<keyword evidence="12" id="KW-0732">Signal</keyword>
<dbReference type="Gene3D" id="6.10.140.1330">
    <property type="match status" value="1"/>
</dbReference>
<comment type="subcellular location">
    <subcellularLocation>
        <location evidence="1">Membrane</location>
        <topology evidence="1">Multi-pass membrane protein</topology>
    </subcellularLocation>
</comment>
<feature type="transmembrane region" description="Helical" evidence="11">
    <location>
        <begin position="180"/>
        <end position="202"/>
    </location>
</feature>
<keyword evidence="8 9" id="KW-0739">Sodium transport</keyword>
<feature type="domain" description="Cation/H+ exchanger transmembrane" evidence="13">
    <location>
        <begin position="65"/>
        <end position="460"/>
    </location>
</feature>
<feature type="transmembrane region" description="Helical" evidence="11">
    <location>
        <begin position="250"/>
        <end position="274"/>
    </location>
</feature>
<feature type="transmembrane region" description="Helical" evidence="11">
    <location>
        <begin position="337"/>
        <end position="359"/>
    </location>
</feature>
<evidence type="ECO:0000256" key="9">
    <source>
        <dbReference type="RuleBase" id="RU003722"/>
    </source>
</evidence>
<dbReference type="WBParaSite" id="Pan_g10500.t1">
    <property type="protein sequence ID" value="Pan_g10500.t1"/>
    <property type="gene ID" value="Pan_g10500"/>
</dbReference>
<keyword evidence="2 9" id="KW-0813">Transport</keyword>
<proteinExistence type="inferred from homology"/>
<keyword evidence="4 11" id="KW-1133">Transmembrane helix</keyword>
<feature type="transmembrane region" description="Helical" evidence="11">
    <location>
        <begin position="89"/>
        <end position="106"/>
    </location>
</feature>
<keyword evidence="3 9" id="KW-0812">Transmembrane</keyword>
<keyword evidence="14" id="KW-1185">Reference proteome</keyword>
<dbReference type="PANTHER" id="PTHR10110:SF92">
    <property type="entry name" value="NA(+)_H(+) EXCHANGER PROTEIN 2-RELATED"/>
    <property type="match status" value="1"/>
</dbReference>
<evidence type="ECO:0000256" key="2">
    <source>
        <dbReference type="ARBA" id="ARBA00022448"/>
    </source>
</evidence>
<dbReference type="GO" id="GO:0098719">
    <property type="term" value="P:sodium ion import across plasma membrane"/>
    <property type="evidence" value="ECO:0007669"/>
    <property type="project" value="TreeGrafter"/>
</dbReference>
<dbReference type="PRINTS" id="PR01084">
    <property type="entry name" value="NAHEXCHNGR"/>
</dbReference>
<keyword evidence="9" id="KW-0050">Antiport</keyword>
<dbReference type="GO" id="GO:0051453">
    <property type="term" value="P:regulation of intracellular pH"/>
    <property type="evidence" value="ECO:0007669"/>
    <property type="project" value="TreeGrafter"/>
</dbReference>
<evidence type="ECO:0000256" key="3">
    <source>
        <dbReference type="ARBA" id="ARBA00022692"/>
    </source>
</evidence>
<evidence type="ECO:0000256" key="1">
    <source>
        <dbReference type="ARBA" id="ARBA00004141"/>
    </source>
</evidence>
<dbReference type="AlphaFoldDB" id="A0A7E4UME5"/>
<organism evidence="14 15">
    <name type="scientific">Panagrellus redivivus</name>
    <name type="common">Microworm</name>
    <dbReference type="NCBI Taxonomy" id="6233"/>
    <lineage>
        <taxon>Eukaryota</taxon>
        <taxon>Metazoa</taxon>
        <taxon>Ecdysozoa</taxon>
        <taxon>Nematoda</taxon>
        <taxon>Chromadorea</taxon>
        <taxon>Rhabditida</taxon>
        <taxon>Tylenchina</taxon>
        <taxon>Panagrolaimomorpha</taxon>
        <taxon>Panagrolaimoidea</taxon>
        <taxon>Panagrolaimidae</taxon>
        <taxon>Panagrellus</taxon>
    </lineage>
</organism>
<name>A0A7E4UME5_PANRE</name>
<evidence type="ECO:0000256" key="8">
    <source>
        <dbReference type="ARBA" id="ARBA00023201"/>
    </source>
</evidence>
<evidence type="ECO:0000256" key="5">
    <source>
        <dbReference type="ARBA" id="ARBA00023053"/>
    </source>
</evidence>
<feature type="transmembrane region" description="Helical" evidence="11">
    <location>
        <begin position="118"/>
        <end position="134"/>
    </location>
</feature>
<evidence type="ECO:0000256" key="4">
    <source>
        <dbReference type="ARBA" id="ARBA00022989"/>
    </source>
</evidence>
<keyword evidence="7 11" id="KW-0472">Membrane</keyword>
<dbReference type="GO" id="GO:0015386">
    <property type="term" value="F:potassium:proton antiporter activity"/>
    <property type="evidence" value="ECO:0007669"/>
    <property type="project" value="TreeGrafter"/>
</dbReference>
<feature type="signal peptide" evidence="12">
    <location>
        <begin position="1"/>
        <end position="34"/>
    </location>
</feature>
<evidence type="ECO:0000256" key="7">
    <source>
        <dbReference type="ARBA" id="ARBA00023136"/>
    </source>
</evidence>
<feature type="transmembrane region" description="Helical" evidence="11">
    <location>
        <begin position="58"/>
        <end position="77"/>
    </location>
</feature>
<dbReference type="InterPro" id="IPR004709">
    <property type="entry name" value="NaH_exchanger"/>
</dbReference>
<protein>
    <recommendedName>
        <fullName evidence="9">Sodium/hydrogen exchanger</fullName>
    </recommendedName>
</protein>
<evidence type="ECO:0000256" key="11">
    <source>
        <dbReference type="SAM" id="Phobius"/>
    </source>
</evidence>
<sequence>MAGLASASLPTRKFFRRCLFIALILAALAWNASGKEEHKKATRYEIMTFSWEDAKVPITVVLWVFVASIAKILFHIYPQVSEMFPDSSLLILVGLIIGIILNACNVDRSEFYLDSEVFFYYLLPPLVFDAGYNMPARSFFDNIGSCLAFALIGTTWNIVAIGVSLWAVGLTGLFSVEMNLLELLLFGSLIADVDPVAVIVIFEEMEVNDLLFIAVFGESLLNDGVAVALYRMLQTFVDIGGSNIIAQDYYYGVISFFVIAFGGIGIGILAAYLVGFVTKHTDNVPILNPVFIFLIPFGCYLVCEWIGWSSIMAIVFCGAAMRPFIRENIPKDAFKSIHYFTKVLALVAETVIFIFLGLSTVSADHHWDTSFIILTVIFCLIYRALGVVVLCWMLNKGRLKKFSKVDMFIIAFGGLRGAIAYGLVVALPDTIAAKNMFVTACIVVIYFTVFLQGMSLKPIANFLEVERKSVHEQKMIEKVYENLIDNTMINIETILGKRGHHWIRSVYDKYHKSILVPFLVKKKARKNLDRSNNLVRAAQKMAHDDALHVADFAHQIKTWYEETRSRSASQASMAPGDNQNITDEGVAIYPPYHLHDASELRYRNRGFIPDDYLDAEEEHPHAAATYSPAGRERREDILPEDAAVYESDARTTSSRL</sequence>
<dbReference type="Pfam" id="PF00999">
    <property type="entry name" value="Na_H_Exchanger"/>
    <property type="match status" value="1"/>
</dbReference>
<feature type="chain" id="PRO_5028996041" description="Sodium/hydrogen exchanger" evidence="12">
    <location>
        <begin position="35"/>
        <end position="656"/>
    </location>
</feature>
<feature type="region of interest" description="Disordered" evidence="10">
    <location>
        <begin position="618"/>
        <end position="656"/>
    </location>
</feature>
<comment type="similarity">
    <text evidence="9">Belongs to the monovalent cation:proton antiporter 1 (CPA1) transporter (TC 2.A.36) family.</text>
</comment>
<reference evidence="14" key="1">
    <citation type="journal article" date="2013" name="Genetics">
        <title>The draft genome and transcriptome of Panagrellus redivivus are shaped by the harsh demands of a free-living lifestyle.</title>
        <authorList>
            <person name="Srinivasan J."/>
            <person name="Dillman A.R."/>
            <person name="Macchietto M.G."/>
            <person name="Heikkinen L."/>
            <person name="Lakso M."/>
            <person name="Fracchia K.M."/>
            <person name="Antoshechkin I."/>
            <person name="Mortazavi A."/>
            <person name="Wong G."/>
            <person name="Sternberg P.W."/>
        </authorList>
    </citation>
    <scope>NUCLEOTIDE SEQUENCE [LARGE SCALE GENOMIC DNA]</scope>
    <source>
        <strain evidence="14">MT8872</strain>
    </source>
</reference>
<evidence type="ECO:0000313" key="14">
    <source>
        <dbReference type="Proteomes" id="UP000492821"/>
    </source>
</evidence>
<feature type="transmembrane region" description="Helical" evidence="11">
    <location>
        <begin position="286"/>
        <end position="302"/>
    </location>
</feature>
<feature type="transmembrane region" description="Helical" evidence="11">
    <location>
        <begin position="146"/>
        <end position="168"/>
    </location>
</feature>
<keyword evidence="5" id="KW-0915">Sodium</keyword>
<keyword evidence="6 9" id="KW-0406">Ion transport</keyword>
<feature type="transmembrane region" description="Helical" evidence="11">
    <location>
        <begin position="433"/>
        <end position="451"/>
    </location>
</feature>
<feature type="transmembrane region" description="Helical" evidence="11">
    <location>
        <begin position="371"/>
        <end position="395"/>
    </location>
</feature>
<dbReference type="GO" id="GO:0005886">
    <property type="term" value="C:plasma membrane"/>
    <property type="evidence" value="ECO:0007669"/>
    <property type="project" value="TreeGrafter"/>
</dbReference>
<dbReference type="NCBIfam" id="TIGR00840">
    <property type="entry name" value="b_cpa1"/>
    <property type="match status" value="1"/>
</dbReference>
<evidence type="ECO:0000256" key="10">
    <source>
        <dbReference type="SAM" id="MobiDB-lite"/>
    </source>
</evidence>
<reference evidence="15" key="2">
    <citation type="submission" date="2020-10" db="UniProtKB">
        <authorList>
            <consortium name="WormBaseParasite"/>
        </authorList>
    </citation>
    <scope>IDENTIFICATION</scope>
</reference>
<dbReference type="PANTHER" id="PTHR10110">
    <property type="entry name" value="SODIUM/HYDROGEN EXCHANGER"/>
    <property type="match status" value="1"/>
</dbReference>
<dbReference type="InterPro" id="IPR018422">
    <property type="entry name" value="Cation/H_exchanger_CPA1"/>
</dbReference>
<dbReference type="InterPro" id="IPR006153">
    <property type="entry name" value="Cation/H_exchanger_TM"/>
</dbReference>
<feature type="transmembrane region" description="Helical" evidence="11">
    <location>
        <begin position="209"/>
        <end position="230"/>
    </location>
</feature>
<feature type="transmembrane region" description="Helical" evidence="11">
    <location>
        <begin position="407"/>
        <end position="427"/>
    </location>
</feature>
<evidence type="ECO:0000313" key="15">
    <source>
        <dbReference type="WBParaSite" id="Pan_g10500.t1"/>
    </source>
</evidence>
<dbReference type="Proteomes" id="UP000492821">
    <property type="component" value="Unassembled WGS sequence"/>
</dbReference>